<accession>A0A940DQD0</accession>
<reference evidence="2" key="2">
    <citation type="journal article" date="2021" name="PeerJ">
        <title>Extensive microbial diversity within the chicken gut microbiome revealed by metagenomics and culture.</title>
        <authorList>
            <person name="Gilroy R."/>
            <person name="Ravi A."/>
            <person name="Getino M."/>
            <person name="Pursley I."/>
            <person name="Horton D.L."/>
            <person name="Alikhan N.F."/>
            <person name="Baker D."/>
            <person name="Gharbi K."/>
            <person name="Hall N."/>
            <person name="Watson M."/>
            <person name="Adriaenssens E.M."/>
            <person name="Foster-Nyarko E."/>
            <person name="Jarju S."/>
            <person name="Secka A."/>
            <person name="Antonio M."/>
            <person name="Oren A."/>
            <person name="Chaudhuri R.R."/>
            <person name="La Ragione R."/>
            <person name="Hildebrand F."/>
            <person name="Pallen M.J."/>
        </authorList>
    </citation>
    <scope>NUCLEOTIDE SEQUENCE</scope>
    <source>
        <strain evidence="2">G3-8215</strain>
    </source>
</reference>
<dbReference type="InterPro" id="IPR011990">
    <property type="entry name" value="TPR-like_helical_dom_sf"/>
</dbReference>
<evidence type="ECO:0000313" key="2">
    <source>
        <dbReference type="EMBL" id="MBO8483177.1"/>
    </source>
</evidence>
<dbReference type="Proteomes" id="UP000725002">
    <property type="component" value="Unassembled WGS sequence"/>
</dbReference>
<evidence type="ECO:0000313" key="3">
    <source>
        <dbReference type="Proteomes" id="UP000725002"/>
    </source>
</evidence>
<keyword evidence="1" id="KW-0802">TPR repeat</keyword>
<comment type="caution">
    <text evidence="2">The sequence shown here is derived from an EMBL/GenBank/DDBJ whole genome shotgun (WGS) entry which is preliminary data.</text>
</comment>
<proteinExistence type="predicted"/>
<organism evidence="2 3">
    <name type="scientific">Candidatus Cryptobacteroides avicola</name>
    <dbReference type="NCBI Taxonomy" id="2840757"/>
    <lineage>
        <taxon>Bacteria</taxon>
        <taxon>Pseudomonadati</taxon>
        <taxon>Bacteroidota</taxon>
        <taxon>Bacteroidia</taxon>
        <taxon>Bacteroidales</taxon>
        <taxon>Candidatus Cryptobacteroides</taxon>
    </lineage>
</organism>
<dbReference type="EMBL" id="JADILV010000024">
    <property type="protein sequence ID" value="MBO8483177.1"/>
    <property type="molecule type" value="Genomic_DNA"/>
</dbReference>
<name>A0A940DQD0_9BACT</name>
<feature type="repeat" description="TPR" evidence="1">
    <location>
        <begin position="13"/>
        <end position="46"/>
    </location>
</feature>
<dbReference type="Gene3D" id="1.25.40.10">
    <property type="entry name" value="Tetratricopeptide repeat domain"/>
    <property type="match status" value="1"/>
</dbReference>
<dbReference type="AlphaFoldDB" id="A0A940DQD0"/>
<evidence type="ECO:0000256" key="1">
    <source>
        <dbReference type="PROSITE-ProRule" id="PRU00339"/>
    </source>
</evidence>
<dbReference type="SUPFAM" id="SSF48452">
    <property type="entry name" value="TPR-like"/>
    <property type="match status" value="1"/>
</dbReference>
<gene>
    <name evidence="2" type="ORF">IAB75_03565</name>
</gene>
<protein>
    <submittedName>
        <fullName evidence="2">Tetratricopeptide repeat protein</fullName>
    </submittedName>
</protein>
<dbReference type="PROSITE" id="PS50005">
    <property type="entry name" value="TPR"/>
    <property type="match status" value="1"/>
</dbReference>
<reference evidence="2" key="1">
    <citation type="submission" date="2020-10" db="EMBL/GenBank/DDBJ databases">
        <authorList>
            <person name="Gilroy R."/>
        </authorList>
    </citation>
    <scope>NUCLEOTIDE SEQUENCE</scope>
    <source>
        <strain evidence="2">G3-8215</strain>
    </source>
</reference>
<dbReference type="InterPro" id="IPR019734">
    <property type="entry name" value="TPR_rpt"/>
</dbReference>
<sequence>MTEKNSNNEPRSAAQWYDLGCVYRKNGEFGEAINAFRAAAEEAASGMHLSDDPLLLEQLSSIKEKAEASIGLILRITGFVNKDMMNP</sequence>